<reference evidence="1 2" key="1">
    <citation type="submission" date="2016-05" db="EMBL/GenBank/DDBJ databases">
        <title>Complete genome sequence of a phthalic acid esters degrading Mycobacterium sp. YC-RL4.</title>
        <authorList>
            <person name="Ren L."/>
            <person name="Fan S."/>
            <person name="Ruth N."/>
            <person name="Jia Y."/>
            <person name="Wang J."/>
            <person name="Qiao C."/>
        </authorList>
    </citation>
    <scope>NUCLEOTIDE SEQUENCE [LARGE SCALE GENOMIC DNA]</scope>
    <source>
        <strain evidence="1 2">YC-RL4</strain>
    </source>
</reference>
<evidence type="ECO:0000313" key="2">
    <source>
        <dbReference type="Proteomes" id="UP000077143"/>
    </source>
</evidence>
<accession>A0A172USE9</accession>
<organism evidence="1 2">
    <name type="scientific">Mycobacterium adipatum</name>
    <dbReference type="NCBI Taxonomy" id="1682113"/>
    <lineage>
        <taxon>Bacteria</taxon>
        <taxon>Bacillati</taxon>
        <taxon>Actinomycetota</taxon>
        <taxon>Actinomycetes</taxon>
        <taxon>Mycobacteriales</taxon>
        <taxon>Mycobacteriaceae</taxon>
        <taxon>Mycobacterium</taxon>
    </lineage>
</organism>
<name>A0A172USE9_9MYCO</name>
<gene>
    <name evidence="1" type="ORF">A7U43_23825</name>
</gene>
<keyword evidence="2" id="KW-1185">Reference proteome</keyword>
<dbReference type="STRING" id="1682113.A7U43_23825"/>
<evidence type="ECO:0000313" key="1">
    <source>
        <dbReference type="EMBL" id="ANE81893.1"/>
    </source>
</evidence>
<protein>
    <submittedName>
        <fullName evidence="1">Uncharacterized protein</fullName>
    </submittedName>
</protein>
<sequence length="192" mass="20946">MYIAACCCEGELVNRIEDWRRARNMVAIGNLGEQVAIRVLSRWGYHVLATQEDLRGGVENILEMPTRMNPEDFVCVSPDGQLVTVNSKATVSPRASGSDRDGNLLRPRIAKGQNTVEYTTVRGGLPSPVDGEVDGQVLKVDLVLMRAQLFAFDDAGRLYAGGPVENIAGDVQTVLRRYPDCPPPGPSAYDDL</sequence>
<dbReference type="KEGG" id="madi:A7U43_23825"/>
<dbReference type="EMBL" id="CP015596">
    <property type="protein sequence ID" value="ANE81893.1"/>
    <property type="molecule type" value="Genomic_DNA"/>
</dbReference>
<dbReference type="AlphaFoldDB" id="A0A172USE9"/>
<proteinExistence type="predicted"/>
<dbReference type="Proteomes" id="UP000077143">
    <property type="component" value="Chromosome"/>
</dbReference>